<gene>
    <name evidence="2" type="ORF">PSP31121_05222</name>
</gene>
<organism evidence="2 3">
    <name type="scientific">Pandoraea sputorum</name>
    <dbReference type="NCBI Taxonomy" id="93222"/>
    <lineage>
        <taxon>Bacteria</taxon>
        <taxon>Pseudomonadati</taxon>
        <taxon>Pseudomonadota</taxon>
        <taxon>Betaproteobacteria</taxon>
        <taxon>Burkholderiales</taxon>
        <taxon>Burkholderiaceae</taxon>
        <taxon>Pandoraea</taxon>
    </lineage>
</organism>
<evidence type="ECO:0000313" key="3">
    <source>
        <dbReference type="Proteomes" id="UP000335538"/>
    </source>
</evidence>
<evidence type="ECO:0008006" key="4">
    <source>
        <dbReference type="Google" id="ProtNLM"/>
    </source>
</evidence>
<keyword evidence="1" id="KW-0812">Transmembrane</keyword>
<feature type="transmembrane region" description="Helical" evidence="1">
    <location>
        <begin position="115"/>
        <end position="137"/>
    </location>
</feature>
<name>A0A5E5BI65_9BURK</name>
<keyword evidence="1" id="KW-1133">Transmembrane helix</keyword>
<feature type="transmembrane region" description="Helical" evidence="1">
    <location>
        <begin position="65"/>
        <end position="90"/>
    </location>
</feature>
<dbReference type="EMBL" id="CABPSR010000026">
    <property type="protein sequence ID" value="VVE85404.1"/>
    <property type="molecule type" value="Genomic_DNA"/>
</dbReference>
<keyword evidence="1" id="KW-0472">Membrane</keyword>
<sequence length="294" mass="30469">MQDAQLVAKNPPSPAQVGSTDSAVSWGAVFAGAVIAAAVSAMLVTGGTGLGFLSMSPWRNAAPPATALAIGSIVWLLVSQIIAYGVGGFITGRLRTKWSDAPPDEVYFRDTAHGFLMWAVSAIIGLILIGATTTSLVSGGARAVASFAGSATAVASQGVQPSNQGGLLDYFTDALLRPTDPAAGPPQRDARPEVSRILARSMVNGQLTDADRSYLVKLIAQRAGIDETSAQQRLTQIQTQFSQAVAQAEQKAKDAADEARKGLALFSMLAFVALLSGAFVASFSATLGGRMRDR</sequence>
<evidence type="ECO:0000313" key="2">
    <source>
        <dbReference type="EMBL" id="VVE85404.1"/>
    </source>
</evidence>
<protein>
    <recommendedName>
        <fullName evidence="4">Transmembrane protein</fullName>
    </recommendedName>
</protein>
<reference evidence="2 3" key="1">
    <citation type="submission" date="2019-08" db="EMBL/GenBank/DDBJ databases">
        <authorList>
            <person name="Peeters C."/>
        </authorList>
    </citation>
    <scope>NUCLEOTIDE SEQUENCE [LARGE SCALE GENOMIC DNA]</scope>
    <source>
        <strain evidence="2 3">LMG 31121</strain>
    </source>
</reference>
<accession>A0A5E5BI65</accession>
<dbReference type="Proteomes" id="UP000335538">
    <property type="component" value="Unassembled WGS sequence"/>
</dbReference>
<feature type="transmembrane region" description="Helical" evidence="1">
    <location>
        <begin position="263"/>
        <end position="285"/>
    </location>
</feature>
<feature type="transmembrane region" description="Helical" evidence="1">
    <location>
        <begin position="28"/>
        <end position="53"/>
    </location>
</feature>
<evidence type="ECO:0000256" key="1">
    <source>
        <dbReference type="SAM" id="Phobius"/>
    </source>
</evidence>
<proteinExistence type="predicted"/>
<dbReference type="AlphaFoldDB" id="A0A5E5BI65"/>